<evidence type="ECO:0000313" key="1">
    <source>
        <dbReference type="EMBL" id="QEE19071.1"/>
    </source>
</evidence>
<dbReference type="RefSeq" id="WP_147654906.1">
    <property type="nucleotide sequence ID" value="NZ_BMFM01000001.1"/>
</dbReference>
<protein>
    <submittedName>
        <fullName evidence="1">DUF1365 domain-containing protein</fullName>
    </submittedName>
</protein>
<dbReference type="KEGG" id="yti:FNA67_02275"/>
<dbReference type="OrthoDB" id="9778801at2"/>
<dbReference type="PANTHER" id="PTHR33973">
    <property type="entry name" value="OS07G0153300 PROTEIN"/>
    <property type="match status" value="1"/>
</dbReference>
<evidence type="ECO:0000313" key="2">
    <source>
        <dbReference type="Proteomes" id="UP000321062"/>
    </source>
</evidence>
<gene>
    <name evidence="1" type="ORF">FNA67_02275</name>
</gene>
<accession>A0A5B9DIF7</accession>
<dbReference type="PANTHER" id="PTHR33973:SF4">
    <property type="entry name" value="OS07G0153300 PROTEIN"/>
    <property type="match status" value="1"/>
</dbReference>
<reference evidence="1 2" key="1">
    <citation type="journal article" date="2015" name="Int. J. Syst. Evol. Microbiol.">
        <title>Youhaiella tibetensis gen. nov., sp. nov., isolated from subsurface sediment.</title>
        <authorList>
            <person name="Wang Y.X."/>
            <person name="Huang F.Q."/>
            <person name="Nogi Y."/>
            <person name="Pang S.J."/>
            <person name="Wang P.K."/>
            <person name="Lv J."/>
        </authorList>
    </citation>
    <scope>NUCLEOTIDE SEQUENCE [LARGE SCALE GENOMIC DNA]</scope>
    <source>
        <strain evidence="2">fig4</strain>
    </source>
</reference>
<name>A0A5B9DIF7_9HYPH</name>
<dbReference type="AlphaFoldDB" id="A0A5B9DIF7"/>
<keyword evidence="2" id="KW-1185">Reference proteome</keyword>
<organism evidence="1 2">
    <name type="scientific">Paradevosia tibetensis</name>
    <dbReference type="NCBI Taxonomy" id="1447062"/>
    <lineage>
        <taxon>Bacteria</taxon>
        <taxon>Pseudomonadati</taxon>
        <taxon>Pseudomonadota</taxon>
        <taxon>Alphaproteobacteria</taxon>
        <taxon>Hyphomicrobiales</taxon>
        <taxon>Devosiaceae</taxon>
        <taxon>Paradevosia</taxon>
    </lineage>
</organism>
<proteinExistence type="predicted"/>
<sequence>MNLRSCIYRGNVVHGRLRPRRHRLHYRVFSLLLDLDELPTIAGHLRLLGFNAPAILSVHESDHGDGRARGLRGWVDEQLVAAGIETGDLRVEMLCYPRMFGYVFNPLTIYFCRDPEGQVRALLYEVCNTFGERHTYVYRIDSSGQLGAHQGPKLHYVSPFVPMDCVYRFSIETPGEHLLVRIDEMDSEGLLLRASLSGRRVQLDDRGLLAVLFGYPLMTFKVMAAIHWEALRLWLKGMRVYRHSRADTPCAVTVISPPSAQHAAGNREAQPRRENA</sequence>
<dbReference type="Proteomes" id="UP000321062">
    <property type="component" value="Chromosome"/>
</dbReference>
<dbReference type="EMBL" id="CP041690">
    <property type="protein sequence ID" value="QEE19071.1"/>
    <property type="molecule type" value="Genomic_DNA"/>
</dbReference>
<dbReference type="InterPro" id="IPR010775">
    <property type="entry name" value="DUF1365"/>
</dbReference>
<dbReference type="Pfam" id="PF07103">
    <property type="entry name" value="DUF1365"/>
    <property type="match status" value="1"/>
</dbReference>